<keyword evidence="3" id="KW-1185">Reference proteome</keyword>
<proteinExistence type="predicted"/>
<organism evidence="2 3">
    <name type="scientific">Paraoerskovia marina</name>
    <dbReference type="NCBI Taxonomy" id="545619"/>
    <lineage>
        <taxon>Bacteria</taxon>
        <taxon>Bacillati</taxon>
        <taxon>Actinomycetota</taxon>
        <taxon>Actinomycetes</taxon>
        <taxon>Micrococcales</taxon>
        <taxon>Cellulomonadaceae</taxon>
        <taxon>Paraoerskovia</taxon>
    </lineage>
</organism>
<protein>
    <recommendedName>
        <fullName evidence="4">Peptidase propeptide and YPEB domain-containing protein</fullName>
    </recommendedName>
</protein>
<name>A0A1H1P2N9_9CELL</name>
<reference evidence="2 3" key="1">
    <citation type="submission" date="2016-10" db="EMBL/GenBank/DDBJ databases">
        <authorList>
            <person name="de Groot N.N."/>
        </authorList>
    </citation>
    <scope>NUCLEOTIDE SEQUENCE [LARGE SCALE GENOMIC DNA]</scope>
    <source>
        <strain evidence="2 3">DSM 22126</strain>
    </source>
</reference>
<accession>A0A1H1P2N9</accession>
<dbReference type="Proteomes" id="UP000185663">
    <property type="component" value="Chromosome I"/>
</dbReference>
<dbReference type="STRING" id="545619.SAMN04489860_0688"/>
<evidence type="ECO:0000313" key="2">
    <source>
        <dbReference type="EMBL" id="SDS05487.1"/>
    </source>
</evidence>
<keyword evidence="1" id="KW-0732">Signal</keyword>
<sequence length="173" mass="17492">MRAGHVTTRRRALVALAAGCVLLAGCSTSDGPDAGTSATSAGETTSEAGTLAEASVDAVDAVGRGAAISAQRNGDAWDVIVSSHAGQTWQLTGLPDDDATAADVEVSDEVAEVNGRVRTVLDTAPLLDERAEEIVASADGEPVDSVVLEERGDETVWAVTTVDGTTSDVTATP</sequence>
<evidence type="ECO:0008006" key="4">
    <source>
        <dbReference type="Google" id="ProtNLM"/>
    </source>
</evidence>
<dbReference type="PROSITE" id="PS51257">
    <property type="entry name" value="PROKAR_LIPOPROTEIN"/>
    <property type="match status" value="1"/>
</dbReference>
<feature type="signal peptide" evidence="1">
    <location>
        <begin position="1"/>
        <end position="29"/>
    </location>
</feature>
<evidence type="ECO:0000256" key="1">
    <source>
        <dbReference type="SAM" id="SignalP"/>
    </source>
</evidence>
<dbReference type="RefSeq" id="WP_083371600.1">
    <property type="nucleotide sequence ID" value="NZ_LT629776.1"/>
</dbReference>
<evidence type="ECO:0000313" key="3">
    <source>
        <dbReference type="Proteomes" id="UP000185663"/>
    </source>
</evidence>
<gene>
    <name evidence="2" type="ORF">SAMN04489860_0688</name>
</gene>
<dbReference type="AlphaFoldDB" id="A0A1H1P2N9"/>
<feature type="chain" id="PRO_5039169167" description="Peptidase propeptide and YPEB domain-containing protein" evidence="1">
    <location>
        <begin position="30"/>
        <end position="173"/>
    </location>
</feature>
<dbReference type="EMBL" id="LT629776">
    <property type="protein sequence ID" value="SDS05487.1"/>
    <property type="molecule type" value="Genomic_DNA"/>
</dbReference>